<accession>A0A506V762</accession>
<feature type="signal peptide" evidence="9">
    <location>
        <begin position="1"/>
        <end position="30"/>
    </location>
</feature>
<evidence type="ECO:0000256" key="4">
    <source>
        <dbReference type="ARBA" id="ARBA00022452"/>
    </source>
</evidence>
<dbReference type="RefSeq" id="WP_141176691.1">
    <property type="nucleotide sequence ID" value="NZ_JBHUFX010000022.1"/>
</dbReference>
<keyword evidence="7" id="KW-0472">Membrane</keyword>
<dbReference type="InterPro" id="IPR037224">
    <property type="entry name" value="PapC_N_sf"/>
</dbReference>
<evidence type="ECO:0000256" key="7">
    <source>
        <dbReference type="ARBA" id="ARBA00023136"/>
    </source>
</evidence>
<dbReference type="InterPro" id="IPR043142">
    <property type="entry name" value="PapC-like_C_sf"/>
</dbReference>
<reference evidence="12 13" key="1">
    <citation type="submission" date="2019-06" db="EMBL/GenBank/DDBJ databases">
        <authorList>
            <person name="Yang Y."/>
        </authorList>
    </citation>
    <scope>NUCLEOTIDE SEQUENCE [LARGE SCALE GENOMIC DNA]</scope>
    <source>
        <strain evidence="12 13">BIT-26</strain>
    </source>
</reference>
<keyword evidence="6 9" id="KW-0732">Signal</keyword>
<comment type="subcellular location">
    <subcellularLocation>
        <location evidence="1">Cell outer membrane</location>
        <topology evidence="1">Multi-pass membrane protein</topology>
    </subcellularLocation>
</comment>
<comment type="caution">
    <text evidence="12">The sequence shown here is derived from an EMBL/GenBank/DDBJ whole genome shotgun (WGS) entry which is preliminary data.</text>
</comment>
<keyword evidence="4" id="KW-1134">Transmembrane beta strand</keyword>
<evidence type="ECO:0000313" key="12">
    <source>
        <dbReference type="EMBL" id="TPW41754.1"/>
    </source>
</evidence>
<keyword evidence="8" id="KW-0998">Cell outer membrane</keyword>
<dbReference type="GO" id="GO:0015473">
    <property type="term" value="F:fimbrial usher porin activity"/>
    <property type="evidence" value="ECO:0007669"/>
    <property type="project" value="InterPro"/>
</dbReference>
<dbReference type="Pfam" id="PF00577">
    <property type="entry name" value="Usher"/>
    <property type="match status" value="1"/>
</dbReference>
<evidence type="ECO:0000256" key="6">
    <source>
        <dbReference type="ARBA" id="ARBA00022729"/>
    </source>
</evidence>
<dbReference type="SUPFAM" id="SSF141729">
    <property type="entry name" value="FimD N-terminal domain-like"/>
    <property type="match status" value="1"/>
</dbReference>
<dbReference type="Pfam" id="PF13953">
    <property type="entry name" value="PapC_C"/>
    <property type="match status" value="1"/>
</dbReference>
<gene>
    <name evidence="12" type="ORF">FKM52_13460</name>
</gene>
<dbReference type="GO" id="GO:0009297">
    <property type="term" value="P:pilus assembly"/>
    <property type="evidence" value="ECO:0007669"/>
    <property type="project" value="InterPro"/>
</dbReference>
<evidence type="ECO:0000256" key="3">
    <source>
        <dbReference type="ARBA" id="ARBA00022448"/>
    </source>
</evidence>
<evidence type="ECO:0000259" key="10">
    <source>
        <dbReference type="Pfam" id="PF13953"/>
    </source>
</evidence>
<dbReference type="Gene3D" id="2.60.40.2610">
    <property type="entry name" value="Outer membrane usher protein FimD, plug domain"/>
    <property type="match status" value="1"/>
</dbReference>
<evidence type="ECO:0000256" key="2">
    <source>
        <dbReference type="ARBA" id="ARBA00008064"/>
    </source>
</evidence>
<dbReference type="Gene3D" id="2.60.40.2070">
    <property type="match status" value="1"/>
</dbReference>
<dbReference type="Gene3D" id="3.10.20.410">
    <property type="match status" value="1"/>
</dbReference>
<dbReference type="EMBL" id="VHQI01000007">
    <property type="protein sequence ID" value="TPW41754.1"/>
    <property type="molecule type" value="Genomic_DNA"/>
</dbReference>
<keyword evidence="3" id="KW-0813">Transport</keyword>
<dbReference type="Gene3D" id="2.60.40.3110">
    <property type="match status" value="1"/>
</dbReference>
<dbReference type="InterPro" id="IPR042186">
    <property type="entry name" value="FimD_plug_dom"/>
</dbReference>
<evidence type="ECO:0000256" key="5">
    <source>
        <dbReference type="ARBA" id="ARBA00022692"/>
    </source>
</evidence>
<evidence type="ECO:0000313" key="13">
    <source>
        <dbReference type="Proteomes" id="UP000319523"/>
    </source>
</evidence>
<dbReference type="PANTHER" id="PTHR30451">
    <property type="entry name" value="OUTER MEMBRANE USHER PROTEIN"/>
    <property type="match status" value="1"/>
</dbReference>
<dbReference type="PANTHER" id="PTHR30451:SF3">
    <property type="entry name" value="OUTER MEMBRANE USHER PROTEIN HTRE-RELATED"/>
    <property type="match status" value="1"/>
</dbReference>
<dbReference type="AlphaFoldDB" id="A0A506V762"/>
<evidence type="ECO:0000256" key="8">
    <source>
        <dbReference type="ARBA" id="ARBA00023237"/>
    </source>
</evidence>
<evidence type="ECO:0000256" key="9">
    <source>
        <dbReference type="SAM" id="SignalP"/>
    </source>
</evidence>
<proteinExistence type="inferred from homology"/>
<dbReference type="Proteomes" id="UP000319523">
    <property type="component" value="Unassembled WGS sequence"/>
</dbReference>
<evidence type="ECO:0000256" key="1">
    <source>
        <dbReference type="ARBA" id="ARBA00004571"/>
    </source>
</evidence>
<organism evidence="12 13">
    <name type="scientific">Mixta tenebrionis</name>
    <dbReference type="NCBI Taxonomy" id="2562439"/>
    <lineage>
        <taxon>Bacteria</taxon>
        <taxon>Pseudomonadati</taxon>
        <taxon>Pseudomonadota</taxon>
        <taxon>Gammaproteobacteria</taxon>
        <taxon>Enterobacterales</taxon>
        <taxon>Erwiniaceae</taxon>
        <taxon>Mixta</taxon>
    </lineage>
</organism>
<comment type="similarity">
    <text evidence="2">Belongs to the fimbrial export usher family.</text>
</comment>
<feature type="domain" description="PapC N-terminal" evidence="11">
    <location>
        <begin position="33"/>
        <end position="166"/>
    </location>
</feature>
<dbReference type="InterPro" id="IPR025949">
    <property type="entry name" value="PapC-like_C"/>
</dbReference>
<dbReference type="Pfam" id="PF13954">
    <property type="entry name" value="PapC_N"/>
    <property type="match status" value="1"/>
</dbReference>
<keyword evidence="5" id="KW-0812">Transmembrane</keyword>
<dbReference type="OrthoDB" id="6554712at2"/>
<feature type="domain" description="PapC-like C-terminal" evidence="10">
    <location>
        <begin position="758"/>
        <end position="816"/>
    </location>
</feature>
<feature type="chain" id="PRO_5021422372" evidence="9">
    <location>
        <begin position="31"/>
        <end position="838"/>
    </location>
</feature>
<protein>
    <submittedName>
        <fullName evidence="12">Fimbrial biogenesis outer membrane usher protein</fullName>
    </submittedName>
</protein>
<dbReference type="InterPro" id="IPR000015">
    <property type="entry name" value="Fimb_usher"/>
</dbReference>
<dbReference type="GO" id="GO:0009279">
    <property type="term" value="C:cell outer membrane"/>
    <property type="evidence" value="ECO:0007669"/>
    <property type="project" value="UniProtKB-SubCell"/>
</dbReference>
<keyword evidence="13" id="KW-1185">Reference proteome</keyword>
<evidence type="ECO:0000259" key="11">
    <source>
        <dbReference type="Pfam" id="PF13954"/>
    </source>
</evidence>
<name>A0A506V762_9GAMM</name>
<dbReference type="InterPro" id="IPR025885">
    <property type="entry name" value="PapC_N"/>
</dbReference>
<sequence>MNTNKKAIVVRYVCSLPMVVCFITATPALAESFNSSFLLGEAANNSWNDVKKVISPGIYDFDLFINNKWQGKYRIKVDAQDIIYIDAESAGQLALSDIREIINNKKGWIPVEFFLHGGTSQLSPAQMRLELAIPQAWVLSQDNRWITAGQWDKGINGLYANYNFNYYHTWHKGDMQNADNLYLSLRSGFNLGAWHMKDRSTYQKSRNGSGRWKTSERYLERALPDFHATLKLGDTFSESLWFDSVKFRGVALKKENRMYPDIYSTYMPVIRGTAASNSVVRVYQDGNTLSEITIPAGPYAIRDLMPTGSRSDLKVELEEASGRRESFIVPYSTVPDMLRAGSSDWQLSAGEMQLDGSSYQPNYIQAGYAYGLNNYFTLFGGANISQKYRSFLAGTAISAPWFGSISFNTERSDAQLFNQRTYSGNRYKIAWSRYLPTRTNISLATYYYSTENYLSLYDHVMLNNLLQHQQSASRYLRNKSTLSFTIDQPLPEGWGRITLNGYWQRYWRSPERTRQYRLSWSDTLYGISYGLAASRTQYEYGRNQSANAFDELFYGSRRNNENRIELTISIPVTLFNGYGSVNTSMVASNNRLSGYSAGVNGSNQVFDYSLNLTGDRERGYHSVNTFDTWHSDYSTLTANYTESEHYRQLGAGASGALLAWKGGVLASNKTGNTFVILEAPGLKNARVNSDPTLKTNAKGRILIPSAAAWRINTFRLEGEEKESGGAELINNIARTAPWDGSISYVKYKTDRRKTYTYRARLPQNRPLPFGADVINRDGKVIGYVAQDSLIYLKADKAPETFSVVLSASYPAAICTVNTPDAAAANLCQPAMEQRGEIK</sequence>